<organism evidence="1 2">
    <name type="scientific">Mucilaginibacter defluvii</name>
    <dbReference type="NCBI Taxonomy" id="1196019"/>
    <lineage>
        <taxon>Bacteria</taxon>
        <taxon>Pseudomonadati</taxon>
        <taxon>Bacteroidota</taxon>
        <taxon>Sphingobacteriia</taxon>
        <taxon>Sphingobacteriales</taxon>
        <taxon>Sphingobacteriaceae</taxon>
        <taxon>Mucilaginibacter</taxon>
    </lineage>
</organism>
<evidence type="ECO:0000313" key="1">
    <source>
        <dbReference type="EMBL" id="GAA4919123.1"/>
    </source>
</evidence>
<evidence type="ECO:0000313" key="2">
    <source>
        <dbReference type="Proteomes" id="UP001501436"/>
    </source>
</evidence>
<proteinExistence type="predicted"/>
<dbReference type="Proteomes" id="UP001501436">
    <property type="component" value="Unassembled WGS sequence"/>
</dbReference>
<dbReference type="RefSeq" id="WP_345331390.1">
    <property type="nucleotide sequence ID" value="NZ_BAABJI010000002.1"/>
</dbReference>
<dbReference type="EMBL" id="BAABJI010000002">
    <property type="protein sequence ID" value="GAA4919123.1"/>
    <property type="molecule type" value="Genomic_DNA"/>
</dbReference>
<keyword evidence="2" id="KW-1185">Reference proteome</keyword>
<sequence length="189" mass="20965">MLVCSTSLFGQTGTYQKKIDNGAYGAVSFQRKGNRVNAEIFTWWNTHNAQMGYYSGSGILQGNVCVLRSDENDPGCNVTLTVVDEKIEAKFSGCATDHLTEDFNGLYTKFTDAVPGEYVVTIPKAYFYRKPDAGTKLKAYVLKGDKVTLDMDRITASKGNWLYVYFTGKNGKDTAGYMKLSDLKKADSF</sequence>
<accession>A0ABP9FW83</accession>
<evidence type="ECO:0008006" key="3">
    <source>
        <dbReference type="Google" id="ProtNLM"/>
    </source>
</evidence>
<comment type="caution">
    <text evidence="1">The sequence shown here is derived from an EMBL/GenBank/DDBJ whole genome shotgun (WGS) entry which is preliminary data.</text>
</comment>
<name>A0ABP9FW83_9SPHI</name>
<protein>
    <recommendedName>
        <fullName evidence="3">SH3 domain-containing protein</fullName>
    </recommendedName>
</protein>
<reference evidence="2" key="1">
    <citation type="journal article" date="2019" name="Int. J. Syst. Evol. Microbiol.">
        <title>The Global Catalogue of Microorganisms (GCM) 10K type strain sequencing project: providing services to taxonomists for standard genome sequencing and annotation.</title>
        <authorList>
            <consortium name="The Broad Institute Genomics Platform"/>
            <consortium name="The Broad Institute Genome Sequencing Center for Infectious Disease"/>
            <person name="Wu L."/>
            <person name="Ma J."/>
        </authorList>
    </citation>
    <scope>NUCLEOTIDE SEQUENCE [LARGE SCALE GENOMIC DNA]</scope>
    <source>
        <strain evidence="2">JCM 18283</strain>
    </source>
</reference>
<gene>
    <name evidence="1" type="ORF">GCM10023313_23470</name>
</gene>